<dbReference type="Proteomes" id="UP000325313">
    <property type="component" value="Unassembled WGS sequence"/>
</dbReference>
<name>A0A5B0M9E5_PUCGR</name>
<proteinExistence type="predicted"/>
<keyword evidence="1" id="KW-0479">Metal-binding</keyword>
<dbReference type="AlphaFoldDB" id="A0A5B0M9E5"/>
<dbReference type="Pfam" id="PF04438">
    <property type="entry name" value="zf-HIT"/>
    <property type="match status" value="1"/>
</dbReference>
<dbReference type="PROSITE" id="PS51083">
    <property type="entry name" value="ZF_HIT"/>
    <property type="match status" value="1"/>
</dbReference>
<dbReference type="FunFam" id="3.30.60.190:FF:000009">
    <property type="entry name" value="Uncharacterized zinc-finger protein C4F10.19c"/>
    <property type="match status" value="1"/>
</dbReference>
<dbReference type="SUPFAM" id="SSF144232">
    <property type="entry name" value="HIT/MYND zinc finger-like"/>
    <property type="match status" value="1"/>
</dbReference>
<reference evidence="9 10" key="1">
    <citation type="submission" date="2019-05" db="EMBL/GenBank/DDBJ databases">
        <title>Emergence of the Ug99 lineage of the wheat stem rust pathogen through somatic hybridization.</title>
        <authorList>
            <person name="Li F."/>
            <person name="Upadhyaya N.M."/>
            <person name="Sperschneider J."/>
            <person name="Matny O."/>
            <person name="Nguyen-Phuc H."/>
            <person name="Mago R."/>
            <person name="Raley C."/>
            <person name="Miller M.E."/>
            <person name="Silverstein K.A.T."/>
            <person name="Henningsen E."/>
            <person name="Hirsch C.D."/>
            <person name="Visser B."/>
            <person name="Pretorius Z.A."/>
            <person name="Steffenson B.J."/>
            <person name="Schwessinger B."/>
            <person name="Dodds P.N."/>
            <person name="Figueroa M."/>
        </authorList>
    </citation>
    <scope>NUCLEOTIDE SEQUENCE [LARGE SCALE GENOMIC DNA]</scope>
    <source>
        <strain evidence="8">21-0</strain>
        <strain evidence="7 10">Ug99</strain>
    </source>
</reference>
<accession>A0A5B0M9E5</accession>
<dbReference type="GO" id="GO:0070761">
    <property type="term" value="C:pre-snoRNP complex"/>
    <property type="evidence" value="ECO:0007669"/>
    <property type="project" value="TreeGrafter"/>
</dbReference>
<evidence type="ECO:0000313" key="9">
    <source>
        <dbReference type="Proteomes" id="UP000324748"/>
    </source>
</evidence>
<keyword evidence="3" id="KW-0862">Zinc</keyword>
<evidence type="ECO:0000256" key="5">
    <source>
        <dbReference type="SAM" id="MobiDB-lite"/>
    </source>
</evidence>
<dbReference type="InterPro" id="IPR007529">
    <property type="entry name" value="Znf_HIT"/>
</dbReference>
<protein>
    <recommendedName>
        <fullName evidence="6">HIT-type domain-containing protein</fullName>
    </recommendedName>
</protein>
<feature type="compositionally biased region" description="Polar residues" evidence="5">
    <location>
        <begin position="43"/>
        <end position="58"/>
    </location>
</feature>
<keyword evidence="9" id="KW-1185">Reference proteome</keyword>
<evidence type="ECO:0000313" key="7">
    <source>
        <dbReference type="EMBL" id="KAA1072986.1"/>
    </source>
</evidence>
<dbReference type="PANTHER" id="PTHR13483">
    <property type="entry name" value="BOX C_D SNORNA PROTEIN 1-RELATED"/>
    <property type="match status" value="1"/>
</dbReference>
<dbReference type="EMBL" id="VDEP01000475">
    <property type="protein sequence ID" value="KAA1072986.1"/>
    <property type="molecule type" value="Genomic_DNA"/>
</dbReference>
<dbReference type="Proteomes" id="UP000324748">
    <property type="component" value="Unassembled WGS sequence"/>
</dbReference>
<comment type="caution">
    <text evidence="7">The sequence shown here is derived from an EMBL/GenBank/DDBJ whole genome shotgun (WGS) entry which is preliminary data.</text>
</comment>
<keyword evidence="2 4" id="KW-0863">Zinc-finger</keyword>
<dbReference type="EMBL" id="VSWC01000118">
    <property type="protein sequence ID" value="KAA1084687.1"/>
    <property type="molecule type" value="Genomic_DNA"/>
</dbReference>
<dbReference type="GO" id="GO:0000492">
    <property type="term" value="P:box C/D snoRNP assembly"/>
    <property type="evidence" value="ECO:0007669"/>
    <property type="project" value="TreeGrafter"/>
</dbReference>
<dbReference type="CDD" id="cd23024">
    <property type="entry name" value="zf-HIT_ZNHIT2-3"/>
    <property type="match status" value="1"/>
</dbReference>
<feature type="compositionally biased region" description="Low complexity" evidence="5">
    <location>
        <begin position="61"/>
        <end position="72"/>
    </location>
</feature>
<evidence type="ECO:0000313" key="8">
    <source>
        <dbReference type="EMBL" id="KAA1084687.1"/>
    </source>
</evidence>
<evidence type="ECO:0000256" key="4">
    <source>
        <dbReference type="PROSITE-ProRule" id="PRU00453"/>
    </source>
</evidence>
<dbReference type="InterPro" id="IPR051639">
    <property type="entry name" value="BCD1"/>
</dbReference>
<feature type="region of interest" description="Disordered" evidence="5">
    <location>
        <begin position="43"/>
        <end position="84"/>
    </location>
</feature>
<evidence type="ECO:0000256" key="2">
    <source>
        <dbReference type="ARBA" id="ARBA00022771"/>
    </source>
</evidence>
<organism evidence="7 10">
    <name type="scientific">Puccinia graminis f. sp. tritici</name>
    <dbReference type="NCBI Taxonomy" id="56615"/>
    <lineage>
        <taxon>Eukaryota</taxon>
        <taxon>Fungi</taxon>
        <taxon>Dikarya</taxon>
        <taxon>Basidiomycota</taxon>
        <taxon>Pucciniomycotina</taxon>
        <taxon>Pucciniomycetes</taxon>
        <taxon>Pucciniales</taxon>
        <taxon>Pucciniaceae</taxon>
        <taxon>Puccinia</taxon>
    </lineage>
</organism>
<dbReference type="GO" id="GO:0048254">
    <property type="term" value="P:snoRNA localization"/>
    <property type="evidence" value="ECO:0007669"/>
    <property type="project" value="TreeGrafter"/>
</dbReference>
<feature type="domain" description="HIT-type" evidence="6">
    <location>
        <begin position="9"/>
        <end position="43"/>
    </location>
</feature>
<dbReference type="PANTHER" id="PTHR13483:SF11">
    <property type="entry name" value="ZINC FINGER HIT DOMAIN-CONTAINING PROTEIN 3"/>
    <property type="match status" value="1"/>
</dbReference>
<evidence type="ECO:0000313" key="10">
    <source>
        <dbReference type="Proteomes" id="UP000325313"/>
    </source>
</evidence>
<gene>
    <name evidence="8" type="ORF">PGT21_034272</name>
    <name evidence="7" type="ORF">PGTUg99_015285</name>
</gene>
<evidence type="ECO:0000259" key="6">
    <source>
        <dbReference type="PROSITE" id="PS51083"/>
    </source>
</evidence>
<evidence type="ECO:0000256" key="3">
    <source>
        <dbReference type="ARBA" id="ARBA00022833"/>
    </source>
</evidence>
<dbReference type="GO" id="GO:0000463">
    <property type="term" value="P:maturation of LSU-rRNA from tricistronic rRNA transcript (SSU-rRNA, 5.8S rRNA, LSU-rRNA)"/>
    <property type="evidence" value="ECO:0007669"/>
    <property type="project" value="TreeGrafter"/>
</dbReference>
<dbReference type="Gene3D" id="3.30.60.190">
    <property type="match status" value="1"/>
</dbReference>
<sequence>MPKQDRTVCSVCNLEKFKYKCPNDQTPYCSVACFRVHKEQASCPGTTSKKPSQQANDPDQSHSSSSSSSSSSLGTGNPGRSRLRPLTELDWPLVDQDRLAVFSDPLRKDEIKPIRQHEWELIATSTRLRELLATQPDLKHLLTSIMASRNQNQNASRRDDGASKSSKDRIQQLLLHLVSSAQSPSLHSFSPQDFVLFNQFGDIVRDILAQTRSSFT</sequence>
<dbReference type="OrthoDB" id="18412at2759"/>
<dbReference type="GO" id="GO:0008270">
    <property type="term" value="F:zinc ion binding"/>
    <property type="evidence" value="ECO:0007669"/>
    <property type="project" value="UniProtKB-UniRule"/>
</dbReference>
<evidence type="ECO:0000256" key="1">
    <source>
        <dbReference type="ARBA" id="ARBA00022723"/>
    </source>
</evidence>
<dbReference type="GO" id="GO:0005634">
    <property type="term" value="C:nucleus"/>
    <property type="evidence" value="ECO:0007669"/>
    <property type="project" value="TreeGrafter"/>
</dbReference>